<dbReference type="SUPFAM" id="SSF50370">
    <property type="entry name" value="Ricin B-like lectins"/>
    <property type="match status" value="1"/>
</dbReference>
<dbReference type="InterPro" id="IPR040249">
    <property type="entry name" value="Ricin_B-like_lectin_EULS3-like"/>
</dbReference>
<proteinExistence type="predicted"/>
<protein>
    <submittedName>
        <fullName evidence="2">Uncharacterized protein</fullName>
    </submittedName>
</protein>
<evidence type="ECO:0000313" key="3">
    <source>
        <dbReference type="Proteomes" id="UP000604825"/>
    </source>
</evidence>
<evidence type="ECO:0000313" key="2">
    <source>
        <dbReference type="EMBL" id="CAD6257713.1"/>
    </source>
</evidence>
<comment type="caution">
    <text evidence="2">The sequence shown here is derived from an EMBL/GenBank/DDBJ whole genome shotgun (WGS) entry which is preliminary data.</text>
</comment>
<feature type="signal peptide" evidence="1">
    <location>
        <begin position="1"/>
        <end position="25"/>
    </location>
</feature>
<organism evidence="2 3">
    <name type="scientific">Miscanthus lutarioriparius</name>
    <dbReference type="NCBI Taxonomy" id="422564"/>
    <lineage>
        <taxon>Eukaryota</taxon>
        <taxon>Viridiplantae</taxon>
        <taxon>Streptophyta</taxon>
        <taxon>Embryophyta</taxon>
        <taxon>Tracheophyta</taxon>
        <taxon>Spermatophyta</taxon>
        <taxon>Magnoliopsida</taxon>
        <taxon>Liliopsida</taxon>
        <taxon>Poales</taxon>
        <taxon>Poaceae</taxon>
        <taxon>PACMAD clade</taxon>
        <taxon>Panicoideae</taxon>
        <taxon>Andropogonodae</taxon>
        <taxon>Andropogoneae</taxon>
        <taxon>Saccharinae</taxon>
        <taxon>Miscanthus</taxon>
    </lineage>
</organism>
<keyword evidence="1" id="KW-0732">Signal</keyword>
<feature type="chain" id="PRO_5032452002" evidence="1">
    <location>
        <begin position="26"/>
        <end position="217"/>
    </location>
</feature>
<dbReference type="OrthoDB" id="10297238at2759"/>
<gene>
    <name evidence="2" type="ORF">NCGR_LOCUS41198</name>
</gene>
<dbReference type="InterPro" id="IPR035992">
    <property type="entry name" value="Ricin_B-like_lectins"/>
</dbReference>
<reference evidence="2" key="1">
    <citation type="submission" date="2020-10" db="EMBL/GenBank/DDBJ databases">
        <authorList>
            <person name="Han B."/>
            <person name="Lu T."/>
            <person name="Zhao Q."/>
            <person name="Huang X."/>
            <person name="Zhao Y."/>
        </authorList>
    </citation>
    <scope>NUCLEOTIDE SEQUENCE</scope>
</reference>
<accession>A0A811QJH8</accession>
<dbReference type="EMBL" id="CAJGYO010000010">
    <property type="protein sequence ID" value="CAD6257713.1"/>
    <property type="molecule type" value="Genomic_DNA"/>
</dbReference>
<name>A0A811QJH8_9POAL</name>
<dbReference type="PANTHER" id="PTHR31257:SF17">
    <property type="entry name" value="RICIN B LECTIN DOMAIN-CONTAINING PROTEIN"/>
    <property type="match status" value="1"/>
</dbReference>
<keyword evidence="3" id="KW-1185">Reference proteome</keyword>
<dbReference type="AlphaFoldDB" id="A0A811QJH8"/>
<dbReference type="PANTHER" id="PTHR31257">
    <property type="entry name" value="RICIN B-LIKE LECTIN EULS3"/>
    <property type="match status" value="1"/>
</dbReference>
<sequence>MARPTACFALSAVLVLATGICSGNGQILGEPIPTDPVTGCLQFPGGYLPLNRPFHVFEFLAKLPPMRIISRGNTSLSIAADDNGNVVLAKTNCRDLRQLWVQHFPYPGENRFSLVNLANEKWYEMRALMILEEDGTYPAMKLGKYGPWNVPAYALWTQDTPLFCDGFCKIRSCYKDEHLVLDGLHGNVHEGTVVGAYPAHHSADNVLWKMEGFLSNP</sequence>
<dbReference type="Proteomes" id="UP000604825">
    <property type="component" value="Unassembled WGS sequence"/>
</dbReference>
<evidence type="ECO:0000256" key="1">
    <source>
        <dbReference type="SAM" id="SignalP"/>
    </source>
</evidence>